<dbReference type="PANTHER" id="PTHR33908:SF11">
    <property type="entry name" value="MEMBRANE PROTEIN"/>
    <property type="match status" value="1"/>
</dbReference>
<dbReference type="EMBL" id="AMSG01000001">
    <property type="protein sequence ID" value="EKF56640.1"/>
    <property type="molecule type" value="Genomic_DNA"/>
</dbReference>
<dbReference type="eggNOG" id="COG1807">
    <property type="taxonomic scope" value="Bacteria"/>
</dbReference>
<feature type="domain" description="Glycosyltransferase RgtA/B/C/D-like" evidence="9">
    <location>
        <begin position="51"/>
        <end position="204"/>
    </location>
</feature>
<feature type="transmembrane region" description="Helical" evidence="8">
    <location>
        <begin position="71"/>
        <end position="91"/>
    </location>
</feature>
<keyword evidence="11" id="KW-1185">Reference proteome</keyword>
<evidence type="ECO:0000313" key="10">
    <source>
        <dbReference type="EMBL" id="EKF56640.1"/>
    </source>
</evidence>
<dbReference type="GO" id="GO:0009103">
    <property type="term" value="P:lipopolysaccharide biosynthetic process"/>
    <property type="evidence" value="ECO:0007669"/>
    <property type="project" value="UniProtKB-ARBA"/>
</dbReference>
<evidence type="ECO:0000256" key="4">
    <source>
        <dbReference type="ARBA" id="ARBA00022679"/>
    </source>
</evidence>
<dbReference type="Proteomes" id="UP000007364">
    <property type="component" value="Unassembled WGS sequence"/>
</dbReference>
<evidence type="ECO:0000259" key="9">
    <source>
        <dbReference type="Pfam" id="PF13231"/>
    </source>
</evidence>
<organism evidence="10 11">
    <name type="scientific">Galbibacter marinus</name>
    <dbReference type="NCBI Taxonomy" id="555500"/>
    <lineage>
        <taxon>Bacteria</taxon>
        <taxon>Pseudomonadati</taxon>
        <taxon>Bacteroidota</taxon>
        <taxon>Flavobacteriia</taxon>
        <taxon>Flavobacteriales</taxon>
        <taxon>Flavobacteriaceae</taxon>
        <taxon>Galbibacter</taxon>
    </lineage>
</organism>
<dbReference type="Pfam" id="PF13231">
    <property type="entry name" value="PMT_2"/>
    <property type="match status" value="1"/>
</dbReference>
<keyword evidence="2" id="KW-1003">Cell membrane</keyword>
<comment type="subcellular location">
    <subcellularLocation>
        <location evidence="1">Cell membrane</location>
        <topology evidence="1">Multi-pass membrane protein</topology>
    </subcellularLocation>
</comment>
<feature type="transmembrane region" description="Helical" evidence="8">
    <location>
        <begin position="233"/>
        <end position="252"/>
    </location>
</feature>
<dbReference type="STRING" id="555500.I215_00460"/>
<dbReference type="InterPro" id="IPR050297">
    <property type="entry name" value="LipidA_mod_glycosyltrf_83"/>
</dbReference>
<dbReference type="InterPro" id="IPR038731">
    <property type="entry name" value="RgtA/B/C-like"/>
</dbReference>
<dbReference type="AlphaFoldDB" id="K2PVC3"/>
<evidence type="ECO:0000313" key="11">
    <source>
        <dbReference type="Proteomes" id="UP000007364"/>
    </source>
</evidence>
<feature type="transmembrane region" description="Helical" evidence="8">
    <location>
        <begin position="103"/>
        <end position="136"/>
    </location>
</feature>
<protein>
    <recommendedName>
        <fullName evidence="9">Glycosyltransferase RgtA/B/C/D-like domain-containing protein</fullName>
    </recommendedName>
</protein>
<dbReference type="RefSeq" id="WP_008989969.1">
    <property type="nucleotide sequence ID" value="NZ_AMSG01000001.1"/>
</dbReference>
<comment type="caution">
    <text evidence="10">The sequence shown here is derived from an EMBL/GenBank/DDBJ whole genome shotgun (WGS) entry which is preliminary data.</text>
</comment>
<dbReference type="GO" id="GO:0005886">
    <property type="term" value="C:plasma membrane"/>
    <property type="evidence" value="ECO:0007669"/>
    <property type="project" value="UniProtKB-SubCell"/>
</dbReference>
<name>K2PVC3_9FLAO</name>
<evidence type="ECO:0000256" key="5">
    <source>
        <dbReference type="ARBA" id="ARBA00022692"/>
    </source>
</evidence>
<evidence type="ECO:0000256" key="8">
    <source>
        <dbReference type="SAM" id="Phobius"/>
    </source>
</evidence>
<accession>K2PVC3</accession>
<sequence length="560" mass="64658">MVTRERSHKILFSFLIFVLFLNLAQSLLTDIIFDEAYYWYYAQNLSWGYFDHPPLVAFLVNIGLSLFDGELGVRFMAPFLYCANVLLLWLLIDSEKKHRFVWLFIAFVSSVGLLTAYGFMMVPDTTLITCALVFLWGYKRFLIKEDVISIIATGAGMALVMYAKYHGILIIGFAILSNLALLKNGKFWFAILLALLLFTPHLYWLYEMDFVSLKYHLYGRVNSSWKPRYTLEYPLHCLAVAGLCAPLMYWALYALSSKDKFDKALKFICYGIIIFFFISSFNRGTQAQWVVLAVIPLIIFALRYAYIHAKYRKWLMGISLFSAVVILFLRFALIFPSISPIEYEAFGNKEWVAQLKSEVGDRPVVFHNSYRDASMYAFYSGSTVFSSNDIIARQNQFDIDSSEFKVRNKEVAYISGTMEYKLDSVIKLIRPFGNHYMRGHIIDTFTSYRKMELDIDKDQFQTEIPRNFTAELSNPYSDSINVSKLKFEGVSMNSHKAIIKIYPLTMDLAKDTYIGSNQRIKLNFKIPDTVELPESSKFRAGILEYGVHPGFQGEIIEIED</sequence>
<evidence type="ECO:0000256" key="1">
    <source>
        <dbReference type="ARBA" id="ARBA00004651"/>
    </source>
</evidence>
<evidence type="ECO:0000256" key="7">
    <source>
        <dbReference type="ARBA" id="ARBA00023136"/>
    </source>
</evidence>
<feature type="transmembrane region" description="Helical" evidence="8">
    <location>
        <begin position="264"/>
        <end position="281"/>
    </location>
</feature>
<feature type="transmembrane region" description="Helical" evidence="8">
    <location>
        <begin position="187"/>
        <end position="206"/>
    </location>
</feature>
<dbReference type="PANTHER" id="PTHR33908">
    <property type="entry name" value="MANNOSYLTRANSFERASE YKCB-RELATED"/>
    <property type="match status" value="1"/>
</dbReference>
<keyword evidence="5 8" id="KW-0812">Transmembrane</keyword>
<reference evidence="10 11" key="1">
    <citation type="journal article" date="2012" name="J. Bacteriol.">
        <title>Genome Sequence of Galbibacter marinum Type Strain ck-I2-15.</title>
        <authorList>
            <person name="Lai Q."/>
            <person name="Li C."/>
            <person name="Shao Z."/>
        </authorList>
    </citation>
    <scope>NUCLEOTIDE SEQUENCE [LARGE SCALE GENOMIC DNA]</scope>
    <source>
        <strain evidence="11">ck-I2-15</strain>
    </source>
</reference>
<feature type="transmembrane region" description="Helical" evidence="8">
    <location>
        <begin position="287"/>
        <end position="307"/>
    </location>
</feature>
<proteinExistence type="predicted"/>
<keyword evidence="3" id="KW-0328">Glycosyltransferase</keyword>
<keyword evidence="4" id="KW-0808">Transferase</keyword>
<dbReference type="OrthoDB" id="9813729at2"/>
<dbReference type="GO" id="GO:0016763">
    <property type="term" value="F:pentosyltransferase activity"/>
    <property type="evidence" value="ECO:0007669"/>
    <property type="project" value="TreeGrafter"/>
</dbReference>
<keyword evidence="6 8" id="KW-1133">Transmembrane helix</keyword>
<feature type="transmembrane region" description="Helical" evidence="8">
    <location>
        <begin position="314"/>
        <end position="335"/>
    </location>
</feature>
<keyword evidence="7 8" id="KW-0472">Membrane</keyword>
<evidence type="ECO:0000256" key="3">
    <source>
        <dbReference type="ARBA" id="ARBA00022676"/>
    </source>
</evidence>
<evidence type="ECO:0000256" key="6">
    <source>
        <dbReference type="ARBA" id="ARBA00022989"/>
    </source>
</evidence>
<evidence type="ECO:0000256" key="2">
    <source>
        <dbReference type="ARBA" id="ARBA00022475"/>
    </source>
</evidence>
<gene>
    <name evidence="10" type="ORF">I215_00460</name>
</gene>